<dbReference type="Pfam" id="PF20336">
    <property type="entry name" value="DUF6631"/>
    <property type="match status" value="1"/>
</dbReference>
<evidence type="ECO:0000313" key="3">
    <source>
        <dbReference type="Proteomes" id="UP000242792"/>
    </source>
</evidence>
<dbReference type="AlphaFoldDB" id="A0A1V0BGS4"/>
<dbReference type="RefSeq" id="WP_054065235.1">
    <property type="nucleotide sequence ID" value="NZ_CP020121.1"/>
</dbReference>
<dbReference type="Proteomes" id="UP000242792">
    <property type="component" value="Chromosome"/>
</dbReference>
<gene>
    <name evidence="2" type="ORF">B5M06_13285</name>
</gene>
<reference evidence="2 3" key="1">
    <citation type="submission" date="2017-03" db="EMBL/GenBank/DDBJ databases">
        <title>Rapid Whole Genome Sequencing of Comamonas kerstersii Causing Continuous ambulatory Peritoneal Dialysis-Associated Peritonitis.</title>
        <authorList>
            <person name="Zheng B."/>
        </authorList>
    </citation>
    <scope>NUCLEOTIDE SEQUENCE [LARGE SCALE GENOMIC DNA]</scope>
    <source>
        <strain evidence="2 3">8943</strain>
    </source>
</reference>
<feature type="compositionally biased region" description="Low complexity" evidence="1">
    <location>
        <begin position="1"/>
        <end position="22"/>
    </location>
</feature>
<sequence>MAQVTPKQPRSAKQKAAQQQPSDLEVLHPEREVKLSVDTVTVREYGNVEWLRLLPQAEPLVANITAMLSAGAPPSYEDVLAVIAHHTDGLLPLVVQSVDRDVDWVETLNSNDLEALLMHWWGVNGHFFVNRAKNRAMAQYQEAMAARKPLAGEKSTPPSSPTATGPATSATTPTDS</sequence>
<accession>A0A1V0BGS4</accession>
<name>A0A1V0BGS4_9BURK</name>
<dbReference type="GeneID" id="83040293"/>
<dbReference type="KEGG" id="cke:B5M06_13285"/>
<dbReference type="EMBL" id="CP020121">
    <property type="protein sequence ID" value="AQZ99081.1"/>
    <property type="molecule type" value="Genomic_DNA"/>
</dbReference>
<organism evidence="2 3">
    <name type="scientific">Comamonas kerstersii</name>
    <dbReference type="NCBI Taxonomy" id="225992"/>
    <lineage>
        <taxon>Bacteria</taxon>
        <taxon>Pseudomonadati</taxon>
        <taxon>Pseudomonadota</taxon>
        <taxon>Betaproteobacteria</taxon>
        <taxon>Burkholderiales</taxon>
        <taxon>Comamonadaceae</taxon>
        <taxon>Comamonas</taxon>
    </lineage>
</organism>
<evidence type="ECO:0000313" key="2">
    <source>
        <dbReference type="EMBL" id="AQZ99081.1"/>
    </source>
</evidence>
<proteinExistence type="predicted"/>
<feature type="region of interest" description="Disordered" evidence="1">
    <location>
        <begin position="145"/>
        <end position="176"/>
    </location>
</feature>
<feature type="compositionally biased region" description="Low complexity" evidence="1">
    <location>
        <begin position="155"/>
        <end position="176"/>
    </location>
</feature>
<evidence type="ECO:0000256" key="1">
    <source>
        <dbReference type="SAM" id="MobiDB-lite"/>
    </source>
</evidence>
<protein>
    <submittedName>
        <fullName evidence="2">Uncharacterized protein</fullName>
    </submittedName>
</protein>
<dbReference type="InterPro" id="IPR046583">
    <property type="entry name" value="DUF6631"/>
</dbReference>
<feature type="region of interest" description="Disordered" evidence="1">
    <location>
        <begin position="1"/>
        <end position="25"/>
    </location>
</feature>